<organism evidence="4 5">
    <name type="scientific">Merluccius polli</name>
    <name type="common">Benguela hake</name>
    <name type="synonym">Merluccius cadenati</name>
    <dbReference type="NCBI Taxonomy" id="89951"/>
    <lineage>
        <taxon>Eukaryota</taxon>
        <taxon>Metazoa</taxon>
        <taxon>Chordata</taxon>
        <taxon>Craniata</taxon>
        <taxon>Vertebrata</taxon>
        <taxon>Euteleostomi</taxon>
        <taxon>Actinopterygii</taxon>
        <taxon>Neopterygii</taxon>
        <taxon>Teleostei</taxon>
        <taxon>Neoteleostei</taxon>
        <taxon>Acanthomorphata</taxon>
        <taxon>Zeiogadaria</taxon>
        <taxon>Gadariae</taxon>
        <taxon>Gadiformes</taxon>
        <taxon>Gadoidei</taxon>
        <taxon>Merlucciidae</taxon>
        <taxon>Merluccius</taxon>
    </lineage>
</organism>
<dbReference type="CDD" id="cd00603">
    <property type="entry name" value="IPT_PCSR"/>
    <property type="match status" value="1"/>
</dbReference>
<dbReference type="Pfam" id="PF01833">
    <property type="entry name" value="TIG"/>
    <property type="match status" value="2"/>
</dbReference>
<dbReference type="InterPro" id="IPR014756">
    <property type="entry name" value="Ig_E-set"/>
</dbReference>
<evidence type="ECO:0000256" key="1">
    <source>
        <dbReference type="ARBA" id="ARBA00022729"/>
    </source>
</evidence>
<dbReference type="Gene3D" id="2.60.120.1560">
    <property type="match status" value="1"/>
</dbReference>
<dbReference type="Pfam" id="PF07691">
    <property type="entry name" value="PA14"/>
    <property type="match status" value="1"/>
</dbReference>
<dbReference type="FunFam" id="2.60.40.10:FF:001292">
    <property type="entry name" value="PKHD1 like 1"/>
    <property type="match status" value="1"/>
</dbReference>
<feature type="chain" id="PRO_5041322223" evidence="2">
    <location>
        <begin position="26"/>
        <end position="712"/>
    </location>
</feature>
<dbReference type="InterPro" id="IPR052387">
    <property type="entry name" value="Fibrocystin"/>
</dbReference>
<dbReference type="AlphaFoldDB" id="A0AA47NPF1"/>
<name>A0AA47NPF1_MERPO</name>
<comment type="caution">
    <text evidence="4">The sequence shown here is derived from an EMBL/GenBank/DDBJ whole genome shotgun (WGS) entry which is preliminary data.</text>
</comment>
<dbReference type="SUPFAM" id="SSF56988">
    <property type="entry name" value="Anthrax protective antigen"/>
    <property type="match status" value="1"/>
</dbReference>
<dbReference type="InterPro" id="IPR013783">
    <property type="entry name" value="Ig-like_fold"/>
</dbReference>
<dbReference type="SUPFAM" id="SSF81296">
    <property type="entry name" value="E set domains"/>
    <property type="match status" value="2"/>
</dbReference>
<gene>
    <name evidence="4" type="primary">PKHD1L1_1</name>
    <name evidence="4" type="ORF">N1851_033493</name>
</gene>
<dbReference type="Gene3D" id="2.60.40.10">
    <property type="entry name" value="Immunoglobulins"/>
    <property type="match status" value="2"/>
</dbReference>
<sequence length="712" mass="79383">MAAWRENPHLQLALILALCLSCSFAQERQFQLNPANNEFGNRVVLVSSLLSVPCDVERDSTHGKQVMCYTRAMPNGHYRVRLSIDGVPIPDENICSRCSFYTRWYRTPTITSLSPSSGPPGTVVTARGQIFTNVYGSNTAVSSNGLNVRFLRYRLELDHERSWWGHVSCRITGTYVEVTSVSPSRGSVLGGTLITVQGRFFDQTDRPAVVLVGGKPCPVQSVSDDSITCVTPPTADNMTFYPGGRGMILEMWNDTNPRYLEDVLMYNASKDGYWSKWVDATTHTADRSHVTYTSRFRGFFVPPASANYNLFVHCDDRCNLYLSNSTDPEHKVKIAYQPHYMGSFYSAPSQKSEALALEKGKAYYMEMIMQQWGGPSAMRVGMYTGDSLFTADQSDDAVNEQQNIVIDYNVTAEKQVLMFDSWPGSMSSVEEVQKVSVSSSCVGQLCDSTFFSLAYGDAKTGQIAVSASAEEMEAALNELWSLKPDSVQVQSEGDYFTVTFVSQRGRRDRTSPQMQHQYHTMILKAVVKLCRDFDDLQAVSLSPGTNVSVTEVTKGQGSLETFTLRWGGVHSQPIPFNASEDKVKSALDEMFMAGCPAEVQTTESSKVFYYRDFEDSQSQYNGDERGTLVDHKEPFCGAWSLKNPEILFMDNYPKESGGTYGTVPLQLYPWLCLAYRGVLRNEIGVRYSYRNSDGVTVTTTTKITSTFSQGDT</sequence>
<evidence type="ECO:0000256" key="2">
    <source>
        <dbReference type="SAM" id="SignalP"/>
    </source>
</evidence>
<dbReference type="SMART" id="SM00429">
    <property type="entry name" value="IPT"/>
    <property type="match status" value="1"/>
</dbReference>
<dbReference type="PANTHER" id="PTHR46769:SF2">
    <property type="entry name" value="FIBROCYSTIN-L ISOFORM 2 PRECURSOR-RELATED"/>
    <property type="match status" value="1"/>
</dbReference>
<dbReference type="Proteomes" id="UP001174136">
    <property type="component" value="Unassembled WGS sequence"/>
</dbReference>
<evidence type="ECO:0000313" key="4">
    <source>
        <dbReference type="EMBL" id="KAK0131722.1"/>
    </source>
</evidence>
<reference evidence="4" key="1">
    <citation type="journal article" date="2023" name="Front. Mar. Sci.">
        <title>A new Merluccius polli reference genome to investigate the effects of global change in West African waters.</title>
        <authorList>
            <person name="Mateo J.L."/>
            <person name="Blanco-Fernandez C."/>
            <person name="Garcia-Vazquez E."/>
            <person name="Machado-Schiaffino G."/>
        </authorList>
    </citation>
    <scope>NUCLEOTIDE SEQUENCE</scope>
    <source>
        <strain evidence="4">C29</strain>
        <tissue evidence="4">Fin</tissue>
    </source>
</reference>
<accession>A0AA47NPF1</accession>
<dbReference type="InterPro" id="IPR002909">
    <property type="entry name" value="IPT_dom"/>
</dbReference>
<dbReference type="PANTHER" id="PTHR46769">
    <property type="entry name" value="POLYCYSTIC KIDNEY AND HEPATIC DISEASE 1 (AUTOSOMAL RECESSIVE)-LIKE 1"/>
    <property type="match status" value="1"/>
</dbReference>
<dbReference type="InterPro" id="IPR037524">
    <property type="entry name" value="PA14/GLEYA"/>
</dbReference>
<evidence type="ECO:0000259" key="3">
    <source>
        <dbReference type="PROSITE" id="PS51820"/>
    </source>
</evidence>
<feature type="domain" description="PA14" evidence="3">
    <location>
        <begin position="242"/>
        <end position="396"/>
    </location>
</feature>
<dbReference type="InterPro" id="IPR011658">
    <property type="entry name" value="PA14_dom"/>
</dbReference>
<evidence type="ECO:0000313" key="5">
    <source>
        <dbReference type="Proteomes" id="UP001174136"/>
    </source>
</evidence>
<proteinExistence type="predicted"/>
<dbReference type="PROSITE" id="PS51820">
    <property type="entry name" value="PA14"/>
    <property type="match status" value="1"/>
</dbReference>
<keyword evidence="5" id="KW-1185">Reference proteome</keyword>
<dbReference type="GO" id="GO:0007399">
    <property type="term" value="P:nervous system development"/>
    <property type="evidence" value="ECO:0007669"/>
    <property type="project" value="UniProtKB-ARBA"/>
</dbReference>
<dbReference type="EMBL" id="JAOPHQ010006376">
    <property type="protein sequence ID" value="KAK0131722.1"/>
    <property type="molecule type" value="Genomic_DNA"/>
</dbReference>
<protein>
    <submittedName>
        <fullName evidence="4">Fibrocystin-L</fullName>
    </submittedName>
</protein>
<keyword evidence="1 2" id="KW-0732">Signal</keyword>
<feature type="signal peptide" evidence="2">
    <location>
        <begin position="1"/>
        <end position="25"/>
    </location>
</feature>